<dbReference type="EMBL" id="JAOPKD010000018">
    <property type="protein sequence ID" value="MCU4728054.1"/>
    <property type="molecule type" value="Genomic_DNA"/>
</dbReference>
<evidence type="ECO:0000313" key="3">
    <source>
        <dbReference type="EMBL" id="MCU4728054.1"/>
    </source>
</evidence>
<protein>
    <submittedName>
        <fullName evidence="3">AAA family ATPase</fullName>
    </submittedName>
</protein>
<dbReference type="SUPFAM" id="SSF46785">
    <property type="entry name" value="Winged helix' DNA-binding domain"/>
    <property type="match status" value="1"/>
</dbReference>
<reference evidence="3" key="1">
    <citation type="submission" date="2023-02" db="EMBL/GenBank/DDBJ databases">
        <title>Enrichment on poylsaccharides allowed isolation of novel metabolic and taxonomic groups of Haloarchaea.</title>
        <authorList>
            <person name="Sorokin D.Y."/>
            <person name="Elcheninov A.G."/>
            <person name="Khizhniak T.V."/>
            <person name="Kolganova T.V."/>
            <person name="Kublanov I.V."/>
        </authorList>
    </citation>
    <scope>NUCLEOTIDE SEQUENCE</scope>
    <source>
        <strain evidence="2 4">HArc-curdl5-1</strain>
        <strain evidence="3">HArc-curdl7</strain>
    </source>
</reference>
<dbReference type="InterPro" id="IPR027417">
    <property type="entry name" value="P-loop_NTPase"/>
</dbReference>
<dbReference type="AlphaFoldDB" id="A0AAE3LIL2"/>
<dbReference type="Pfam" id="PF13191">
    <property type="entry name" value="AAA_16"/>
    <property type="match status" value="1"/>
</dbReference>
<accession>A0AAE3LIL2</accession>
<dbReference type="InterPro" id="IPR036390">
    <property type="entry name" value="WH_DNA-bd_sf"/>
</dbReference>
<feature type="domain" description="Orc1-like AAA ATPase" evidence="1">
    <location>
        <begin position="35"/>
        <end position="176"/>
    </location>
</feature>
<dbReference type="SUPFAM" id="SSF52540">
    <property type="entry name" value="P-loop containing nucleoside triphosphate hydrolases"/>
    <property type="match status" value="1"/>
</dbReference>
<dbReference type="Proteomes" id="UP001208186">
    <property type="component" value="Unassembled WGS sequence"/>
</dbReference>
<gene>
    <name evidence="3" type="ORF">OB914_13940</name>
    <name evidence="2" type="ORF">OB916_13505</name>
</gene>
<proteinExistence type="predicted"/>
<dbReference type="Gene3D" id="1.10.8.60">
    <property type="match status" value="1"/>
</dbReference>
<dbReference type="EMBL" id="JAOPKC010000019">
    <property type="protein sequence ID" value="MCU4719065.1"/>
    <property type="molecule type" value="Genomic_DNA"/>
</dbReference>
<dbReference type="RefSeq" id="WP_315909817.1">
    <property type="nucleotide sequence ID" value="NZ_JAOPKC010000019.1"/>
</dbReference>
<organism evidence="3 5">
    <name type="scientific">Halapricum hydrolyticum</name>
    <dbReference type="NCBI Taxonomy" id="2979991"/>
    <lineage>
        <taxon>Archaea</taxon>
        <taxon>Methanobacteriati</taxon>
        <taxon>Methanobacteriota</taxon>
        <taxon>Stenosarchaea group</taxon>
        <taxon>Halobacteria</taxon>
        <taxon>Halobacteriales</taxon>
        <taxon>Haloarculaceae</taxon>
        <taxon>Halapricum</taxon>
    </lineage>
</organism>
<sequence>MDLDQRIRRRRRRGVDRPIVLDYEPLNPVAHVQEPVGRGPILERLLDHLDPVFDGTVPPDVYIWGPPGSGKSAIVTALFDRLRSMTVQPHAVIHTSTRAQTVELPTFVYVDARTANSEFQLYHRVLQAVSSDDVPQQGVSTAELRSRLHDAVGGGSGVVLAVDHVDEPDSLTAQSLIDWFEPFGRSVSLALIGRTLQGDVREEWSGEEIEIPGYGQQVLIDVLMTRGSDALARDALQHSQARQIASWAGGNAHDALAALFGAADRADAAGVERIRDRDVEAGIEAVPSPCVSLGVVLSLRENRQRVLRELLDLDSEERDSVTVTTEAIAAIDDIDLSPGTVKRFLYELAERGIVERVSTSRTDGHGRPPSRVEPRFPTLVFRRLYDLQSHRA</sequence>
<evidence type="ECO:0000313" key="5">
    <source>
        <dbReference type="Proteomes" id="UP001209746"/>
    </source>
</evidence>
<dbReference type="InterPro" id="IPR041664">
    <property type="entry name" value="AAA_16"/>
</dbReference>
<dbReference type="Proteomes" id="UP001209746">
    <property type="component" value="Unassembled WGS sequence"/>
</dbReference>
<evidence type="ECO:0000313" key="4">
    <source>
        <dbReference type="Proteomes" id="UP001208186"/>
    </source>
</evidence>
<name>A0AAE3LIL2_9EURY</name>
<evidence type="ECO:0000313" key="2">
    <source>
        <dbReference type="EMBL" id="MCU4719065.1"/>
    </source>
</evidence>
<keyword evidence="4" id="KW-1185">Reference proteome</keyword>
<evidence type="ECO:0000259" key="1">
    <source>
        <dbReference type="Pfam" id="PF13191"/>
    </source>
</evidence>
<comment type="caution">
    <text evidence="3">The sequence shown here is derived from an EMBL/GenBank/DDBJ whole genome shotgun (WGS) entry which is preliminary data.</text>
</comment>
<dbReference type="Gene3D" id="3.40.50.300">
    <property type="entry name" value="P-loop containing nucleotide triphosphate hydrolases"/>
    <property type="match status" value="1"/>
</dbReference>